<keyword evidence="4" id="KW-0547">Nucleotide-binding</keyword>
<dbReference type="FunCoup" id="A0A6J0PHB5">
    <property type="interactions" value="1392"/>
</dbReference>
<feature type="compositionally biased region" description="Basic residues" evidence="7">
    <location>
        <begin position="407"/>
        <end position="416"/>
    </location>
</feature>
<dbReference type="GO" id="GO:0005524">
    <property type="term" value="F:ATP binding"/>
    <property type="evidence" value="ECO:0007669"/>
    <property type="project" value="UniProtKB-KW"/>
</dbReference>
<dbReference type="Gene3D" id="1.10.510.10">
    <property type="entry name" value="Transferase(Phosphotransferase) domain 1"/>
    <property type="match status" value="2"/>
</dbReference>
<dbReference type="PANTHER" id="PTHR44167:SF23">
    <property type="entry name" value="CDC7 KINASE, ISOFORM A-RELATED"/>
    <property type="match status" value="1"/>
</dbReference>
<evidence type="ECO:0000256" key="7">
    <source>
        <dbReference type="SAM" id="MobiDB-lite"/>
    </source>
</evidence>
<keyword evidence="6" id="KW-0067">ATP-binding</keyword>
<dbReference type="InterPro" id="IPR000719">
    <property type="entry name" value="Prot_kinase_dom"/>
</dbReference>
<reference evidence="10" key="1">
    <citation type="submission" date="2025-08" db="UniProtKB">
        <authorList>
            <consortium name="RefSeq"/>
        </authorList>
    </citation>
    <scope>IDENTIFICATION</scope>
</reference>
<feature type="region of interest" description="Disordered" evidence="7">
    <location>
        <begin position="395"/>
        <end position="485"/>
    </location>
</feature>
<proteinExistence type="predicted"/>
<evidence type="ECO:0000313" key="10">
    <source>
        <dbReference type="RefSeq" id="XP_019705765.1"/>
    </source>
</evidence>
<dbReference type="GO" id="GO:0004674">
    <property type="term" value="F:protein serine/threonine kinase activity"/>
    <property type="evidence" value="ECO:0007669"/>
    <property type="project" value="UniProtKB-KW"/>
</dbReference>
<evidence type="ECO:0000256" key="6">
    <source>
        <dbReference type="ARBA" id="ARBA00022840"/>
    </source>
</evidence>
<feature type="compositionally biased region" description="Polar residues" evidence="7">
    <location>
        <begin position="736"/>
        <end position="749"/>
    </location>
</feature>
<feature type="compositionally biased region" description="Polar residues" evidence="7">
    <location>
        <begin position="428"/>
        <end position="437"/>
    </location>
</feature>
<keyword evidence="9" id="KW-1185">Reference proteome</keyword>
<dbReference type="GO" id="GO:0044773">
    <property type="term" value="P:mitotic DNA damage checkpoint signaling"/>
    <property type="evidence" value="ECO:0007669"/>
    <property type="project" value="TreeGrafter"/>
</dbReference>
<protein>
    <recommendedName>
        <fullName evidence="1">non-specific serine/threonine protein kinase</fullName>
        <ecNumber evidence="1">2.7.11.1</ecNumber>
    </recommendedName>
</protein>
<organism evidence="9 10">
    <name type="scientific">Elaeis guineensis var. tenera</name>
    <name type="common">Oil palm</name>
    <dbReference type="NCBI Taxonomy" id="51953"/>
    <lineage>
        <taxon>Eukaryota</taxon>
        <taxon>Viridiplantae</taxon>
        <taxon>Streptophyta</taxon>
        <taxon>Embryophyta</taxon>
        <taxon>Tracheophyta</taxon>
        <taxon>Spermatophyta</taxon>
        <taxon>Magnoliopsida</taxon>
        <taxon>Liliopsida</taxon>
        <taxon>Arecaceae</taxon>
        <taxon>Arecoideae</taxon>
        <taxon>Cocoseae</taxon>
        <taxon>Elaeidinae</taxon>
        <taxon>Elaeis</taxon>
    </lineage>
</organism>
<dbReference type="InterPro" id="IPR011009">
    <property type="entry name" value="Kinase-like_dom_sf"/>
</dbReference>
<dbReference type="SUPFAM" id="SSF56112">
    <property type="entry name" value="Protein kinase-like (PK-like)"/>
    <property type="match status" value="1"/>
</dbReference>
<dbReference type="FunFam" id="1.10.510.10:FF:001893">
    <property type="entry name" value="Probable serine/threonine-protein kinase DDB_G0291918"/>
    <property type="match status" value="1"/>
</dbReference>
<dbReference type="EC" id="2.7.11.1" evidence="1"/>
<dbReference type="AlphaFoldDB" id="A0A6J0PHB5"/>
<evidence type="ECO:0000256" key="3">
    <source>
        <dbReference type="ARBA" id="ARBA00022679"/>
    </source>
</evidence>
<dbReference type="Pfam" id="PF00069">
    <property type="entry name" value="Pkinase"/>
    <property type="match status" value="2"/>
</dbReference>
<dbReference type="PROSITE" id="PS50011">
    <property type="entry name" value="PROTEIN_KINASE_DOM"/>
    <property type="match status" value="1"/>
</dbReference>
<sequence>MAALRPPPLELVLPTAAQIERAWHLLTVLVRLGRPARPAELASRCALSPSPSPDLVEFLCWIRGSPLLLTDGGFVTLSETAITAFQEFVSSAVGPFVSRVAVRVTGQRGAWKDFSLTYVRKRKARPLGDNTTVRELRAKRRLLLPSGRDGEEYVEGEGDCHQLFMANGSLSIPKEVHFSVADIFTKNALSIGTCAYGHSSSILDQRCSLSPSIVTSGILLNFESRNIEYVGECETEKLCRNTQGIVRNEELPDFQESKNNYHDMDINAHVPEATTLEKINISELEVAVQQDIVTDKSTLHKEILREANRSQVTARLPVINELSLTRNIIVTEKELSVLPTETGTLYGLAAGLTEKAGATKAISCLGEDASHSASALRIDHQNFIPIDQTASKLESSAIHPRSDPKTIHKQKKKSFVRPRNMGGVGTTVGLQSLNGVSENRKEGNSSKQAQAKRDGEGLIMKQKTRRSHNQVMPTKENRVDASSKTLKCHSEPKLLPDFESFTIEEEEGSGGYGTVYRARRNADGKLFAVKCPHANSHSHHVNNEMKMLERFGGRNFVIKYEGSFRNGDSECFVLEHVEHDRPEVLKKEIDVFELQWYGYCMFRALASLHKQGIVHRDVKPGNFLFSRKLNKGYLIDFNLACDLHQKFCRKSKNEVNLIANLDPASFPNAKSTSCDQAKRILNNAILDNVTKEAANDSMEHPFSKNIKKRPNKSSLNALPKIESKMLYGSQAADVSGITSTKDPTSTRTPSADRLKQPIPCKGRKELINFLHEAMQSPNQKAATVPASQRKRVAAPLGKVDRTVIMLTPMPLHSGGKAVAGAGMFKNKGSGKHKREGPCVGTKGFRAPEVLFKSFHQGCKVDVWSAGVTLLYLMIGRTPFGGDPEQNIKEIAKLRGSEELWEVAKLHNCESSFPLELFDVRSLQSMDLREWCAANTRRLEFLDAVPESLFDLVDKCLTVNPRSRITAEEALMHDFFVPCHESLRKQRMLRRAAGSESGSSSL</sequence>
<keyword evidence="2" id="KW-0723">Serine/threonine-protein kinase</keyword>
<dbReference type="PROSITE" id="PS00108">
    <property type="entry name" value="PROTEIN_KINASE_ST"/>
    <property type="match status" value="1"/>
</dbReference>
<evidence type="ECO:0000256" key="4">
    <source>
        <dbReference type="ARBA" id="ARBA00022741"/>
    </source>
</evidence>
<evidence type="ECO:0000313" key="9">
    <source>
        <dbReference type="Proteomes" id="UP000504607"/>
    </source>
</evidence>
<dbReference type="Proteomes" id="UP000504607">
    <property type="component" value="Chromosome 4"/>
</dbReference>
<name>A0A6J0PHB5_ELAGV</name>
<feature type="region of interest" description="Disordered" evidence="7">
    <location>
        <begin position="735"/>
        <end position="756"/>
    </location>
</feature>
<gene>
    <name evidence="10" type="primary">LOC105043880</name>
</gene>
<feature type="domain" description="Protein kinase" evidence="8">
    <location>
        <begin position="501"/>
        <end position="975"/>
    </location>
</feature>
<dbReference type="OrthoDB" id="10020333at2759"/>
<keyword evidence="5 10" id="KW-0418">Kinase</keyword>
<evidence type="ECO:0000256" key="5">
    <source>
        <dbReference type="ARBA" id="ARBA00022777"/>
    </source>
</evidence>
<accession>A0A6J0PHB5</accession>
<dbReference type="PANTHER" id="PTHR44167">
    <property type="entry name" value="OVARIAN-SPECIFIC SERINE/THREONINE-PROTEIN KINASE LOK-RELATED"/>
    <property type="match status" value="1"/>
</dbReference>
<dbReference type="InParanoid" id="A0A6J0PHB5"/>
<dbReference type="InterPro" id="IPR008271">
    <property type="entry name" value="Ser/Thr_kinase_AS"/>
</dbReference>
<dbReference type="GO" id="GO:0005634">
    <property type="term" value="C:nucleus"/>
    <property type="evidence" value="ECO:0007669"/>
    <property type="project" value="TreeGrafter"/>
</dbReference>
<dbReference type="FunFam" id="1.10.510.10:FF:001725">
    <property type="entry name" value="Kinase like protein"/>
    <property type="match status" value="1"/>
</dbReference>
<dbReference type="SMART" id="SM00220">
    <property type="entry name" value="S_TKc"/>
    <property type="match status" value="1"/>
</dbReference>
<evidence type="ECO:0000256" key="1">
    <source>
        <dbReference type="ARBA" id="ARBA00012513"/>
    </source>
</evidence>
<dbReference type="RefSeq" id="XP_019705765.1">
    <property type="nucleotide sequence ID" value="XM_019850206.2"/>
</dbReference>
<keyword evidence="3" id="KW-0808">Transferase</keyword>
<evidence type="ECO:0000259" key="8">
    <source>
        <dbReference type="PROSITE" id="PS50011"/>
    </source>
</evidence>
<evidence type="ECO:0000256" key="2">
    <source>
        <dbReference type="ARBA" id="ARBA00022527"/>
    </source>
</evidence>